<comment type="caution">
    <text evidence="21">The sequence shown here is derived from an EMBL/GenBank/DDBJ whole genome shotgun (WGS) entry which is preliminary data.</text>
</comment>
<keyword evidence="22" id="KW-1185">Reference proteome</keyword>
<evidence type="ECO:0000259" key="19">
    <source>
        <dbReference type="Pfam" id="PF12717"/>
    </source>
</evidence>
<feature type="region of interest" description="Disordered" evidence="17">
    <location>
        <begin position="986"/>
        <end position="1013"/>
    </location>
</feature>
<evidence type="ECO:0000256" key="8">
    <source>
        <dbReference type="ARBA" id="ARBA00022553"/>
    </source>
</evidence>
<keyword evidence="8" id="KW-0597">Phosphoprotein</keyword>
<evidence type="ECO:0000256" key="16">
    <source>
        <dbReference type="ARBA" id="ARBA00081485"/>
    </source>
</evidence>
<dbReference type="InterPro" id="IPR011989">
    <property type="entry name" value="ARM-like"/>
</dbReference>
<proteinExistence type="inferred from homology"/>
<keyword evidence="11" id="KW-0226">DNA condensation</keyword>
<dbReference type="GO" id="GO:0005634">
    <property type="term" value="C:nucleus"/>
    <property type="evidence" value="ECO:0007669"/>
    <property type="project" value="UniProtKB-SubCell"/>
</dbReference>
<evidence type="ECO:0000313" key="22">
    <source>
        <dbReference type="Proteomes" id="UP000886611"/>
    </source>
</evidence>
<comment type="similarity">
    <text evidence="4">Belongs to the CND1 (condensin subunit 1) family.</text>
</comment>
<evidence type="ECO:0000313" key="21">
    <source>
        <dbReference type="EMBL" id="KAG2470084.1"/>
    </source>
</evidence>
<dbReference type="PANTHER" id="PTHR14222">
    <property type="entry name" value="CONDENSIN"/>
    <property type="match status" value="1"/>
</dbReference>
<feature type="non-terminal residue" evidence="21">
    <location>
        <position position="1423"/>
    </location>
</feature>
<dbReference type="InterPro" id="IPR007673">
    <property type="entry name" value="Condensin_cplx_su1"/>
</dbReference>
<keyword evidence="12" id="KW-0539">Nucleus</keyword>
<dbReference type="GO" id="GO:0000779">
    <property type="term" value="C:condensed chromosome, centromeric region"/>
    <property type="evidence" value="ECO:0007669"/>
    <property type="project" value="TreeGrafter"/>
</dbReference>
<dbReference type="GO" id="GO:0051301">
    <property type="term" value="P:cell division"/>
    <property type="evidence" value="ECO:0007669"/>
    <property type="project" value="UniProtKB-KW"/>
</dbReference>
<evidence type="ECO:0000256" key="17">
    <source>
        <dbReference type="SAM" id="MobiDB-lite"/>
    </source>
</evidence>
<accession>A0A8X8BXF1</accession>
<evidence type="ECO:0000256" key="11">
    <source>
        <dbReference type="ARBA" id="ARBA00023067"/>
    </source>
</evidence>
<protein>
    <recommendedName>
        <fullName evidence="5">Condensin complex subunit 1</fullName>
    </recommendedName>
    <alternativeName>
        <fullName evidence="16">Chromosome condensation-related SMC-associated protein 1</fullName>
    </alternativeName>
    <alternativeName>
        <fullName evidence="15">Chromosome-associated protein D2</fullName>
    </alternativeName>
    <alternativeName>
        <fullName evidence="14">Non-SMC condensin I complex subunit D2</fullName>
    </alternativeName>
</protein>
<dbReference type="PIRSF" id="PIRSF017127">
    <property type="entry name" value="Condensin_D2"/>
    <property type="match status" value="1"/>
</dbReference>
<evidence type="ECO:0000259" key="20">
    <source>
        <dbReference type="Pfam" id="PF12922"/>
    </source>
</evidence>
<evidence type="ECO:0000256" key="5">
    <source>
        <dbReference type="ARBA" id="ARBA00016064"/>
    </source>
</evidence>
<feature type="non-terminal residue" evidence="21">
    <location>
        <position position="1"/>
    </location>
</feature>
<evidence type="ECO:0000256" key="4">
    <source>
        <dbReference type="ARBA" id="ARBA00009606"/>
    </source>
</evidence>
<dbReference type="InterPro" id="IPR024324">
    <property type="entry name" value="Condensin_cplx_su1_N"/>
</dbReference>
<feature type="domain" description="Condensin complex subunit 1 N-terminal" evidence="20">
    <location>
        <begin position="96"/>
        <end position="259"/>
    </location>
</feature>
<evidence type="ECO:0000256" key="3">
    <source>
        <dbReference type="ARBA" id="ARBA00004496"/>
    </source>
</evidence>
<feature type="compositionally biased region" description="Polar residues" evidence="17">
    <location>
        <begin position="991"/>
        <end position="1005"/>
    </location>
</feature>
<keyword evidence="9" id="KW-0132">Cell division</keyword>
<gene>
    <name evidence="21" type="primary">Ncapd2</name>
    <name evidence="21" type="ORF">GTO96_0022937</name>
</gene>
<evidence type="ECO:0000256" key="9">
    <source>
        <dbReference type="ARBA" id="ARBA00022618"/>
    </source>
</evidence>
<keyword evidence="18" id="KW-0472">Membrane</keyword>
<evidence type="ECO:0000256" key="12">
    <source>
        <dbReference type="ARBA" id="ARBA00023242"/>
    </source>
</evidence>
<dbReference type="Gene3D" id="1.25.10.10">
    <property type="entry name" value="Leucine-rich Repeat Variant"/>
    <property type="match status" value="2"/>
</dbReference>
<feature type="region of interest" description="Disordered" evidence="17">
    <location>
        <begin position="600"/>
        <end position="630"/>
    </location>
</feature>
<evidence type="ECO:0000256" key="18">
    <source>
        <dbReference type="SAM" id="Phobius"/>
    </source>
</evidence>
<evidence type="ECO:0000256" key="13">
    <source>
        <dbReference type="ARBA" id="ARBA00023306"/>
    </source>
</evidence>
<dbReference type="GO" id="GO:0000796">
    <property type="term" value="C:condensin complex"/>
    <property type="evidence" value="ECO:0007669"/>
    <property type="project" value="TreeGrafter"/>
</dbReference>
<keyword evidence="7" id="KW-0963">Cytoplasm</keyword>
<organism evidence="21 22">
    <name type="scientific">Polypterus senegalus</name>
    <name type="common">Senegal bichir</name>
    <dbReference type="NCBI Taxonomy" id="55291"/>
    <lineage>
        <taxon>Eukaryota</taxon>
        <taxon>Metazoa</taxon>
        <taxon>Chordata</taxon>
        <taxon>Craniata</taxon>
        <taxon>Vertebrata</taxon>
        <taxon>Euteleostomi</taxon>
        <taxon>Actinopterygii</taxon>
        <taxon>Polypteriformes</taxon>
        <taxon>Polypteridae</taxon>
        <taxon>Polypterus</taxon>
    </lineage>
</organism>
<dbReference type="GO" id="GO:0010032">
    <property type="term" value="P:meiotic chromosome condensation"/>
    <property type="evidence" value="ECO:0007669"/>
    <property type="project" value="TreeGrafter"/>
</dbReference>
<dbReference type="EMBL" id="JAATIS010000147">
    <property type="protein sequence ID" value="KAG2470084.1"/>
    <property type="molecule type" value="Genomic_DNA"/>
</dbReference>
<dbReference type="FunFam" id="1.25.10.10:FF:000695">
    <property type="entry name" value="Condensin complex subunit 1"/>
    <property type="match status" value="1"/>
</dbReference>
<dbReference type="InterPro" id="IPR016024">
    <property type="entry name" value="ARM-type_fold"/>
</dbReference>
<sequence>MHQFQSFYVVFPFLFFFFFFFRGKMFDFVIPLSVPDLAKSGGINQYVVQDVASVQQLKSQVHSFRVALKSKGPRCILDSFDTPYSVLCHFQSVDPAIKEDTLELLIQAVSSLSSDLPAQLDDPNITAQHRKELLNVVKMSCYLLSKLTEAFENETSRAGLITAPTKGNKKTKFRSVSGFDWDAEREQVLKVLIQLLQIDIRRLWNLSLVEEEFSSLITCCCYKLLENPSLNQAKNKGTKENIIHLLGVLIKKYNHLVGASVKVVQLLQHFEHLAPVFAQAVSLWVTEYGAKSIVGEVMREIGLKSHEDLAHEGSGTRAYATFLTELASAIPATMIPAISVLLEYLDGESYVMRMAVLEVMGEMVAQVLNGEKLEDSARDTRDQLLETLQEHIHDINSFVRSRVLQVYTNIVQKKALPLARFRDVLALTIGRLADKSVNVCKNAIQLLAAFMANNPFTWKLSSADLREPLEKEICKLKEMKDKEKEKTPVAVIEAWEVWNAMEPELLQTVEAVLSVEGRGYNEDASEDDALINETPQESAEKILHLLQNNKYRQAIVLTLACLEKFPESEYFSLEKTNEEDKNTTQKTVLNIMGHIFKGSDTPNSGLQVSSSSSAPEKNLPGDQQSVLSTESSPIDIDKQQMLVQYLRDTHNFAIKIEEAIAVISDMLYWKTTSVVLEAINFFVTVSEFGVSHALIGIRRMLPLVWSKDSGVKEAVIEAYRRLYLNPSGDTQRAKAQTLIHNLSLLMVDASLGTVQCLEEIIIEFFQKGEFHSSVVQLLWERFTGKIPSSSLERRAAVLLIGMASRVEQEIVYSNLDTLISVALKENVQEDYLLARDVCITISKIADGGKQKTGKSTRPFRMSQDHPLFSTLSDAIVKGVTSRNSNWTSFSDHAISLIYLLSESPEKLCANILQRCAACILEDINKEKEVVSQDKHNVEEKALSSSISVLSFLLANLFCLVGSVAFQQMAHLETSVCTELQRRRMEKEEQTGAASTKKSKQPSNESTIDEEMGLVGATAEDTEAELVRKICENELLSEDQLLSKFTPLILKVCNSPGQYTDQLSTAACLALSKCMMISSEFCDSHLRLLFTLLEKSSIPSVRSNTIIALGDLTIRFPNLIEPWTPHLYARLRDESSSVRKTAVIVMTHLILKDLVKVKGQISEMAVLLNDGDPEIASLAYNFFNELASKDNAVYNLLPDMISRLSDPEKGVDEQLFKTIMTQLFSYITKDKQTESLVEKLCQRFRTARTERQCRDLAHCLTLLSYTERGLKKMLENFDCYGDKLVDDNIYQSFLNVTGQMRKGTKPEFKALVDEFEQKLTACHNRGMENVEPIELEPSQNKEEQGTKRGIKQRPLSLKNVADNSFVTPKHAASKKAAARKKKVAITFSSDENSTEESDAEIAEHETPKVTTPIGRSSRRTRPKK</sequence>
<keyword evidence="18" id="KW-1133">Transmembrane helix</keyword>
<keyword evidence="10" id="KW-0498">Mitosis</keyword>
<evidence type="ECO:0000256" key="1">
    <source>
        <dbReference type="ARBA" id="ARBA00004123"/>
    </source>
</evidence>
<feature type="region of interest" description="Disordered" evidence="17">
    <location>
        <begin position="1329"/>
        <end position="1423"/>
    </location>
</feature>
<dbReference type="Proteomes" id="UP000886611">
    <property type="component" value="Unassembled WGS sequence"/>
</dbReference>
<dbReference type="GO" id="GO:0007076">
    <property type="term" value="P:mitotic chromosome condensation"/>
    <property type="evidence" value="ECO:0007669"/>
    <property type="project" value="InterPro"/>
</dbReference>
<dbReference type="InterPro" id="IPR032682">
    <property type="entry name" value="Cnd1_C"/>
</dbReference>
<dbReference type="GO" id="GO:0042393">
    <property type="term" value="F:histone binding"/>
    <property type="evidence" value="ECO:0007669"/>
    <property type="project" value="TreeGrafter"/>
</dbReference>
<evidence type="ECO:0000256" key="15">
    <source>
        <dbReference type="ARBA" id="ARBA00080470"/>
    </source>
</evidence>
<keyword evidence="6" id="KW-0158">Chromosome</keyword>
<dbReference type="GO" id="GO:0005737">
    <property type="term" value="C:cytoplasm"/>
    <property type="evidence" value="ECO:0007669"/>
    <property type="project" value="UniProtKB-SubCell"/>
</dbReference>
<evidence type="ECO:0000256" key="6">
    <source>
        <dbReference type="ARBA" id="ARBA00022454"/>
    </source>
</evidence>
<feature type="domain" description="Condensin complex subunit 1 C-terminal" evidence="19">
    <location>
        <begin position="1100"/>
        <end position="1259"/>
    </location>
</feature>
<evidence type="ECO:0000256" key="2">
    <source>
        <dbReference type="ARBA" id="ARBA00004286"/>
    </source>
</evidence>
<dbReference type="Pfam" id="PF12922">
    <property type="entry name" value="Cnd1_N"/>
    <property type="match status" value="1"/>
</dbReference>
<keyword evidence="18" id="KW-0812">Transmembrane</keyword>
<evidence type="ECO:0000256" key="14">
    <source>
        <dbReference type="ARBA" id="ARBA00075131"/>
    </source>
</evidence>
<dbReference type="SUPFAM" id="SSF48371">
    <property type="entry name" value="ARM repeat"/>
    <property type="match status" value="1"/>
</dbReference>
<name>A0A8X8BXF1_POLSE</name>
<comment type="subcellular location">
    <subcellularLocation>
        <location evidence="2">Chromosome</location>
    </subcellularLocation>
    <subcellularLocation>
        <location evidence="3">Cytoplasm</location>
    </subcellularLocation>
    <subcellularLocation>
        <location evidence="1">Nucleus</location>
    </subcellularLocation>
</comment>
<feature type="compositionally biased region" description="Basic residues" evidence="17">
    <location>
        <begin position="1370"/>
        <end position="1382"/>
    </location>
</feature>
<evidence type="ECO:0000256" key="7">
    <source>
        <dbReference type="ARBA" id="ARBA00022490"/>
    </source>
</evidence>
<feature type="transmembrane region" description="Helical" evidence="18">
    <location>
        <begin position="6"/>
        <end position="23"/>
    </location>
</feature>
<dbReference type="Pfam" id="PF12717">
    <property type="entry name" value="Cnd1"/>
    <property type="match status" value="1"/>
</dbReference>
<keyword evidence="13" id="KW-0131">Cell cycle</keyword>
<evidence type="ECO:0000256" key="10">
    <source>
        <dbReference type="ARBA" id="ARBA00022776"/>
    </source>
</evidence>
<dbReference type="InterPro" id="IPR026971">
    <property type="entry name" value="CND1/NCAPD3"/>
</dbReference>
<reference evidence="21 22" key="1">
    <citation type="journal article" date="2021" name="Cell">
        <title>Tracing the genetic footprints of vertebrate landing in non-teleost ray-finned fishes.</title>
        <authorList>
            <person name="Bi X."/>
            <person name="Wang K."/>
            <person name="Yang L."/>
            <person name="Pan H."/>
            <person name="Jiang H."/>
            <person name="Wei Q."/>
            <person name="Fang M."/>
            <person name="Yu H."/>
            <person name="Zhu C."/>
            <person name="Cai Y."/>
            <person name="He Y."/>
            <person name="Gan X."/>
            <person name="Zeng H."/>
            <person name="Yu D."/>
            <person name="Zhu Y."/>
            <person name="Jiang H."/>
            <person name="Qiu Q."/>
            <person name="Yang H."/>
            <person name="Zhang Y.E."/>
            <person name="Wang W."/>
            <person name="Zhu M."/>
            <person name="He S."/>
            <person name="Zhang G."/>
        </authorList>
    </citation>
    <scope>NUCLEOTIDE SEQUENCE [LARGE SCALE GENOMIC DNA]</scope>
    <source>
        <strain evidence="21">Bchr_013</strain>
    </source>
</reference>
<dbReference type="PANTHER" id="PTHR14222:SF2">
    <property type="entry name" value="CONDENSIN COMPLEX SUBUNIT 1"/>
    <property type="match status" value="1"/>
</dbReference>